<sequence>MQPGAHLEPGAARPSWSEKEPGAHLERPSWSDKKHGRDKAVEDTRGMGQIHDEVVQDKVEALSDCKILYVTEIGGPSAARLVRQNMMPVKVKAEIKIEDILRELLERIRTSPPPWLRKALQVD</sequence>
<comment type="caution">
    <text evidence="3">The sequence shown here is derived from an EMBL/GenBank/DDBJ whole genome shotgun (WGS) entry which is preliminary data.</text>
</comment>
<dbReference type="RefSeq" id="WP_218252770.1">
    <property type="nucleotide sequence ID" value="NZ_JABXWD010000202.1"/>
</dbReference>
<dbReference type="Proteomes" id="UP001196980">
    <property type="component" value="Unassembled WGS sequence"/>
</dbReference>
<gene>
    <name evidence="3" type="ORF">HWQ67_11185</name>
</gene>
<organism evidence="3 4">
    <name type="scientific">Candidatus Magnetobacterium casense</name>
    <dbReference type="NCBI Taxonomy" id="1455061"/>
    <lineage>
        <taxon>Bacteria</taxon>
        <taxon>Pseudomonadati</taxon>
        <taxon>Nitrospirota</taxon>
        <taxon>Thermodesulfovibrionia</taxon>
        <taxon>Thermodesulfovibrionales</taxon>
        <taxon>Candidatus Magnetobacteriaceae</taxon>
        <taxon>Candidatus Magnetobacterium</taxon>
    </lineage>
</organism>
<evidence type="ECO:0000259" key="2">
    <source>
        <dbReference type="Pfam" id="PF02579"/>
    </source>
</evidence>
<dbReference type="InterPro" id="IPR003731">
    <property type="entry name" value="Di-Nase_FeMo-co_biosynth"/>
</dbReference>
<proteinExistence type="predicted"/>
<feature type="region of interest" description="Disordered" evidence="1">
    <location>
        <begin position="1"/>
        <end position="49"/>
    </location>
</feature>
<name>A0ABS6RZW0_9BACT</name>
<feature type="domain" description="Dinitrogenase iron-molybdenum cofactor biosynthesis" evidence="2">
    <location>
        <begin position="47"/>
        <end position="105"/>
    </location>
</feature>
<dbReference type="Pfam" id="PF02579">
    <property type="entry name" value="Nitro_FeMo-Co"/>
    <property type="match status" value="1"/>
</dbReference>
<evidence type="ECO:0000313" key="3">
    <source>
        <dbReference type="EMBL" id="MBV6342149.1"/>
    </source>
</evidence>
<reference evidence="3 4" key="1">
    <citation type="journal article" date="2020" name="J Geophys Res Biogeosci">
        <title>Magnetotaxis as an Adaptation to Enable Bacterial Shuttling of Microbial Sulfur and Sulfur Cycling Across Aquatic Oxic#Anoxic Interfaces.</title>
        <authorList>
            <person name="Li J."/>
            <person name="Liu P."/>
            <person name="Wang J."/>
            <person name="Roberts A.P."/>
            <person name="Pan Y."/>
        </authorList>
    </citation>
    <scope>NUCLEOTIDE SEQUENCE [LARGE SCALE GENOMIC DNA]</scope>
    <source>
        <strain evidence="3 4">MYR-1_YQ</strain>
    </source>
</reference>
<dbReference type="EMBL" id="JABXWD010000202">
    <property type="protein sequence ID" value="MBV6342149.1"/>
    <property type="molecule type" value="Genomic_DNA"/>
</dbReference>
<accession>A0ABS6RZW0</accession>
<protein>
    <recommendedName>
        <fullName evidence="2">Dinitrogenase iron-molybdenum cofactor biosynthesis domain-containing protein</fullName>
    </recommendedName>
</protein>
<evidence type="ECO:0000256" key="1">
    <source>
        <dbReference type="SAM" id="MobiDB-lite"/>
    </source>
</evidence>
<feature type="compositionally biased region" description="Basic and acidic residues" evidence="1">
    <location>
        <begin position="16"/>
        <end position="49"/>
    </location>
</feature>
<keyword evidence="4" id="KW-1185">Reference proteome</keyword>
<evidence type="ECO:0000313" key="4">
    <source>
        <dbReference type="Proteomes" id="UP001196980"/>
    </source>
</evidence>